<dbReference type="Gene3D" id="2.170.270.10">
    <property type="entry name" value="SET domain"/>
    <property type="match status" value="1"/>
</dbReference>
<evidence type="ECO:0000256" key="2">
    <source>
        <dbReference type="ARBA" id="ARBA00022679"/>
    </source>
</evidence>
<dbReference type="PROSITE" id="PS50280">
    <property type="entry name" value="SET"/>
    <property type="match status" value="1"/>
</dbReference>
<evidence type="ECO:0000259" key="4">
    <source>
        <dbReference type="PROSITE" id="PS50280"/>
    </source>
</evidence>
<gene>
    <name evidence="5" type="ORF">CCMP2556_LOCUS47606</name>
</gene>
<keyword evidence="2" id="KW-0808">Transferase</keyword>
<keyword evidence="6" id="KW-1185">Reference proteome</keyword>
<dbReference type="PANTHER" id="PTHR46402:SF2">
    <property type="entry name" value="HISTONE-LYSINE N-TRIMETHYLTRANSFERASE SMYD5"/>
    <property type="match status" value="1"/>
</dbReference>
<reference evidence="5 6" key="1">
    <citation type="submission" date="2024-02" db="EMBL/GenBank/DDBJ databases">
        <authorList>
            <person name="Chen Y."/>
            <person name="Shah S."/>
            <person name="Dougan E. K."/>
            <person name="Thang M."/>
            <person name="Chan C."/>
        </authorList>
    </citation>
    <scope>NUCLEOTIDE SEQUENCE [LARGE SCALE GENOMIC DNA]</scope>
</reference>
<dbReference type="Pfam" id="PF00856">
    <property type="entry name" value="SET"/>
    <property type="match status" value="1"/>
</dbReference>
<evidence type="ECO:0000256" key="1">
    <source>
        <dbReference type="ARBA" id="ARBA00022603"/>
    </source>
</evidence>
<evidence type="ECO:0000256" key="3">
    <source>
        <dbReference type="ARBA" id="ARBA00022691"/>
    </source>
</evidence>
<dbReference type="PANTHER" id="PTHR46402">
    <property type="entry name" value="SET AND MYND DOMAIN-CONTAINING PROTEIN 5"/>
    <property type="match status" value="1"/>
</dbReference>
<dbReference type="InterPro" id="IPR046341">
    <property type="entry name" value="SET_dom_sf"/>
</dbReference>
<accession>A0ABP0RNU8</accession>
<dbReference type="CDD" id="cd20071">
    <property type="entry name" value="SET_SMYD"/>
    <property type="match status" value="1"/>
</dbReference>
<comment type="caution">
    <text evidence="5">The sequence shown here is derived from an EMBL/GenBank/DDBJ whole genome shotgun (WGS) entry which is preliminary data.</text>
</comment>
<keyword evidence="1" id="KW-0489">Methyltransferase</keyword>
<feature type="domain" description="SET" evidence="4">
    <location>
        <begin position="1"/>
        <end position="66"/>
    </location>
</feature>
<dbReference type="InterPro" id="IPR001214">
    <property type="entry name" value="SET_dom"/>
</dbReference>
<organism evidence="5 6">
    <name type="scientific">Durusdinium trenchii</name>
    <dbReference type="NCBI Taxonomy" id="1381693"/>
    <lineage>
        <taxon>Eukaryota</taxon>
        <taxon>Sar</taxon>
        <taxon>Alveolata</taxon>
        <taxon>Dinophyceae</taxon>
        <taxon>Suessiales</taxon>
        <taxon>Symbiodiniaceae</taxon>
        <taxon>Durusdinium</taxon>
    </lineage>
</organism>
<protein>
    <recommendedName>
        <fullName evidence="4">SET domain-containing protein</fullName>
    </recommendedName>
</protein>
<evidence type="ECO:0000313" key="6">
    <source>
        <dbReference type="Proteomes" id="UP001642484"/>
    </source>
</evidence>
<name>A0ABP0RNU8_9DINO</name>
<sequence length="110" mass="12366">MGDGSWVFHHPETRCGKLSSPPCLGLNHSCLPNCEVRIEGKGRPAKMVLCAKKQVKKGQELTIDYIKELAHLEPSERRKLLQQDYGFLCRCPKCLALDRAVATAEEEEET</sequence>
<evidence type="ECO:0000313" key="5">
    <source>
        <dbReference type="EMBL" id="CAK9100882.1"/>
    </source>
</evidence>
<proteinExistence type="predicted"/>
<dbReference type="EMBL" id="CAXAMN010026139">
    <property type="protein sequence ID" value="CAK9100882.1"/>
    <property type="molecule type" value="Genomic_DNA"/>
</dbReference>
<dbReference type="Proteomes" id="UP001642484">
    <property type="component" value="Unassembled WGS sequence"/>
</dbReference>
<dbReference type="SUPFAM" id="SSF82199">
    <property type="entry name" value="SET domain"/>
    <property type="match status" value="1"/>
</dbReference>
<keyword evidence="3" id="KW-0949">S-adenosyl-L-methionine</keyword>